<keyword evidence="2 5" id="KW-0378">Hydrolase</keyword>
<evidence type="ECO:0000256" key="2">
    <source>
        <dbReference type="ARBA" id="ARBA00022801"/>
    </source>
</evidence>
<reference evidence="5 6" key="1">
    <citation type="submission" date="2023-07" db="EMBL/GenBank/DDBJ databases">
        <title>Genomic Encyclopedia of Type Strains, Phase IV (KMG-IV): sequencing the most valuable type-strain genomes for metagenomic binning, comparative biology and taxonomic classification.</title>
        <authorList>
            <person name="Goeker M."/>
        </authorList>
    </citation>
    <scope>NUCLEOTIDE SEQUENCE [LARGE SCALE GENOMIC DNA]</scope>
    <source>
        <strain evidence="5 6">DSM 19619</strain>
    </source>
</reference>
<dbReference type="EC" id="3.5.3.1" evidence="5"/>
<dbReference type="Proteomes" id="UP001242480">
    <property type="component" value="Unassembled WGS sequence"/>
</dbReference>
<proteinExistence type="inferred from homology"/>
<dbReference type="InterPro" id="IPR006035">
    <property type="entry name" value="Ureohydrolase"/>
</dbReference>
<name>A0ABU0JBZ3_9HYPH</name>
<dbReference type="Pfam" id="PF00491">
    <property type="entry name" value="Arginase"/>
    <property type="match status" value="1"/>
</dbReference>
<keyword evidence="3" id="KW-0464">Manganese</keyword>
<organism evidence="5 6">
    <name type="scientific">Labrys wisconsinensis</name>
    <dbReference type="NCBI Taxonomy" id="425677"/>
    <lineage>
        <taxon>Bacteria</taxon>
        <taxon>Pseudomonadati</taxon>
        <taxon>Pseudomonadota</taxon>
        <taxon>Alphaproteobacteria</taxon>
        <taxon>Hyphomicrobiales</taxon>
        <taxon>Xanthobacteraceae</taxon>
        <taxon>Labrys</taxon>
    </lineage>
</organism>
<keyword evidence="1" id="KW-0479">Metal-binding</keyword>
<keyword evidence="6" id="KW-1185">Reference proteome</keyword>
<comment type="similarity">
    <text evidence="4">Belongs to the arginase family.</text>
</comment>
<dbReference type="PANTHER" id="PTHR43782:SF3">
    <property type="entry name" value="ARGINASE"/>
    <property type="match status" value="1"/>
</dbReference>
<evidence type="ECO:0000256" key="3">
    <source>
        <dbReference type="ARBA" id="ARBA00023211"/>
    </source>
</evidence>
<dbReference type="GO" id="GO:0004053">
    <property type="term" value="F:arginase activity"/>
    <property type="evidence" value="ECO:0007669"/>
    <property type="project" value="UniProtKB-EC"/>
</dbReference>
<evidence type="ECO:0000256" key="4">
    <source>
        <dbReference type="PROSITE-ProRule" id="PRU00742"/>
    </source>
</evidence>
<evidence type="ECO:0000313" key="6">
    <source>
        <dbReference type="Proteomes" id="UP001242480"/>
    </source>
</evidence>
<dbReference type="CDD" id="cd09999">
    <property type="entry name" value="Arginase-like_1"/>
    <property type="match status" value="1"/>
</dbReference>
<evidence type="ECO:0000256" key="1">
    <source>
        <dbReference type="ARBA" id="ARBA00022723"/>
    </source>
</evidence>
<evidence type="ECO:0000313" key="5">
    <source>
        <dbReference type="EMBL" id="MDQ0471806.1"/>
    </source>
</evidence>
<protein>
    <submittedName>
        <fullName evidence="5">Arginase</fullName>
        <ecNumber evidence="5">3.5.3.1</ecNumber>
    </submittedName>
</protein>
<dbReference type="Gene3D" id="3.40.800.10">
    <property type="entry name" value="Ureohydrolase domain"/>
    <property type="match status" value="1"/>
</dbReference>
<dbReference type="PROSITE" id="PS51409">
    <property type="entry name" value="ARGINASE_2"/>
    <property type="match status" value="1"/>
</dbReference>
<dbReference type="PANTHER" id="PTHR43782">
    <property type="entry name" value="ARGINASE"/>
    <property type="match status" value="1"/>
</dbReference>
<comment type="caution">
    <text evidence="5">The sequence shown here is derived from an EMBL/GenBank/DDBJ whole genome shotgun (WGS) entry which is preliminary data.</text>
</comment>
<accession>A0ABU0JBZ3</accession>
<dbReference type="InterPro" id="IPR023696">
    <property type="entry name" value="Ureohydrolase_dom_sf"/>
</dbReference>
<dbReference type="RefSeq" id="WP_307277574.1">
    <property type="nucleotide sequence ID" value="NZ_JAUSVX010000010.1"/>
</dbReference>
<gene>
    <name evidence="5" type="ORF">QO011_004833</name>
</gene>
<dbReference type="SUPFAM" id="SSF52768">
    <property type="entry name" value="Arginase/deacetylase"/>
    <property type="match status" value="1"/>
</dbReference>
<sequence>MTRSAGTTLRLNMPQWQGGNDPGYHFGSQLLQWLAPAPGGPVETVPVPLPEPGETLAVENGVVARAALLEQARAARRAIEKHKPDRIITLGGDCLVDLAPMAYLNLRYAGKLGVLWVDAHPDVMSPKDYAHAHAHVLGALLGKGDADFSREVERPIAPSRVMYAGLDAWMPVEAAVIDGLGLRHAGSASLADSSKPVMDWIAEEGITHVAVHFDLDVLDPARFRPLLFNKPALPPGAFEGVPRGRMTLEQVVRLLGDVAASCDVVGLAIAEHMPWDTLELRDALARLPLLAPR</sequence>
<dbReference type="EMBL" id="JAUSVX010000010">
    <property type="protein sequence ID" value="MDQ0471806.1"/>
    <property type="molecule type" value="Genomic_DNA"/>
</dbReference>